<accession>A0AAF0J697</accession>
<dbReference type="GO" id="GO:0000139">
    <property type="term" value="C:Golgi membrane"/>
    <property type="evidence" value="ECO:0007669"/>
    <property type="project" value="UniProtKB-SubCell"/>
</dbReference>
<evidence type="ECO:0000313" key="11">
    <source>
        <dbReference type="EMBL" id="WFD34993.1"/>
    </source>
</evidence>
<gene>
    <name evidence="11" type="ORF">MCUN1_001839</name>
</gene>
<evidence type="ECO:0000256" key="4">
    <source>
        <dbReference type="ARBA" id="ARBA00022679"/>
    </source>
</evidence>
<organism evidence="11 12">
    <name type="scientific">Malassezia cuniculi</name>
    <dbReference type="NCBI Taxonomy" id="948313"/>
    <lineage>
        <taxon>Eukaryota</taxon>
        <taxon>Fungi</taxon>
        <taxon>Dikarya</taxon>
        <taxon>Basidiomycota</taxon>
        <taxon>Ustilaginomycotina</taxon>
        <taxon>Malasseziomycetes</taxon>
        <taxon>Malasseziales</taxon>
        <taxon>Malasseziaceae</taxon>
        <taxon>Malassezia</taxon>
    </lineage>
</organism>
<keyword evidence="12" id="KW-1185">Reference proteome</keyword>
<sequence length="421" mass="48257">MTTDDHFERRQVIRNTYASFTLPHDNETGQRFGNIQVKFVLGRPRRKYADQIAMEMEMHNDIVILDIPETMSSFKTLHYMRWAAQNATVPVLYSKSPLDVRWKLADYVLKADDDTFIMLDELERRLRMAPRTLTYWGYQIREDFMAGELYALSHDLVQYVAASPRVAQIPFGKEDVYVAHWINTHPQRSLINWVDEKCWIYDHPKAGSPYSHGFLFPDEVARIKREAMIGISDEMLAHRGGPRHAPGWSTVSNWKVRFAPPQVGLSAEEQIEALIEGGGRWNGTWVRAKDEPDTVAGRVTPIGADDVFLPQSSEFDPTLGLRVYPSTNNFASNQPVAYGRAQDAFAEQMRRRRMLDGRYGGTIVVHYVKKNVWFYETALALIGRDRLWRRGIGGAGSEWRTPGSPTVQFSKKKDLYIASGH</sequence>
<dbReference type="PANTHER" id="PTHR11214:SF333">
    <property type="entry name" value="GLYCOSYLTRANSFERASE FAMILY 31 PROTEIN"/>
    <property type="match status" value="1"/>
</dbReference>
<evidence type="ECO:0000256" key="8">
    <source>
        <dbReference type="ARBA" id="ARBA00023034"/>
    </source>
</evidence>
<protein>
    <recommendedName>
        <fullName evidence="10">Hexosyltransferase</fullName>
        <ecNumber evidence="10">2.4.1.-</ecNumber>
    </recommendedName>
</protein>
<dbReference type="Pfam" id="PF01762">
    <property type="entry name" value="Galactosyl_T"/>
    <property type="match status" value="1"/>
</dbReference>
<comment type="similarity">
    <text evidence="2 10">Belongs to the glycosyltransferase 31 family.</text>
</comment>
<evidence type="ECO:0000256" key="9">
    <source>
        <dbReference type="ARBA" id="ARBA00023136"/>
    </source>
</evidence>
<dbReference type="AlphaFoldDB" id="A0AAF0J697"/>
<evidence type="ECO:0000256" key="10">
    <source>
        <dbReference type="RuleBase" id="RU363063"/>
    </source>
</evidence>
<keyword evidence="4" id="KW-0808">Transferase</keyword>
<evidence type="ECO:0000256" key="1">
    <source>
        <dbReference type="ARBA" id="ARBA00004323"/>
    </source>
</evidence>
<evidence type="ECO:0000256" key="7">
    <source>
        <dbReference type="ARBA" id="ARBA00022989"/>
    </source>
</evidence>
<keyword evidence="6" id="KW-0735">Signal-anchor</keyword>
<dbReference type="EMBL" id="CP119878">
    <property type="protein sequence ID" value="WFD34993.1"/>
    <property type="molecule type" value="Genomic_DNA"/>
</dbReference>
<reference evidence="11" key="1">
    <citation type="submission" date="2023-03" db="EMBL/GenBank/DDBJ databases">
        <title>Mating type loci evolution in Malassezia.</title>
        <authorList>
            <person name="Coelho M.A."/>
        </authorList>
    </citation>
    <scope>NUCLEOTIDE SEQUENCE</scope>
    <source>
        <strain evidence="11">CBS 11721</strain>
    </source>
</reference>
<dbReference type="GO" id="GO:0016758">
    <property type="term" value="F:hexosyltransferase activity"/>
    <property type="evidence" value="ECO:0007669"/>
    <property type="project" value="InterPro"/>
</dbReference>
<keyword evidence="8 10" id="KW-0333">Golgi apparatus</keyword>
<dbReference type="InterPro" id="IPR002659">
    <property type="entry name" value="Glyco_trans_31"/>
</dbReference>
<comment type="subcellular location">
    <subcellularLocation>
        <location evidence="1 10">Golgi apparatus membrane</location>
        <topology evidence="1 10">Single-pass type II membrane protein</topology>
    </subcellularLocation>
</comment>
<dbReference type="GO" id="GO:0051072">
    <property type="term" value="P:4,6-pyruvylated galactose residue biosynthetic process"/>
    <property type="evidence" value="ECO:0007669"/>
    <property type="project" value="TreeGrafter"/>
</dbReference>
<keyword evidence="3 10" id="KW-0328">Glycosyltransferase</keyword>
<evidence type="ECO:0000313" key="12">
    <source>
        <dbReference type="Proteomes" id="UP001219933"/>
    </source>
</evidence>
<keyword evidence="7" id="KW-1133">Transmembrane helix</keyword>
<proteinExistence type="inferred from homology"/>
<dbReference type="Proteomes" id="UP001219933">
    <property type="component" value="Chromosome 2"/>
</dbReference>
<dbReference type="EC" id="2.4.1.-" evidence="10"/>
<keyword evidence="5" id="KW-0812">Transmembrane</keyword>
<keyword evidence="9" id="KW-0472">Membrane</keyword>
<evidence type="ECO:0000256" key="5">
    <source>
        <dbReference type="ARBA" id="ARBA00022692"/>
    </source>
</evidence>
<dbReference type="PANTHER" id="PTHR11214">
    <property type="entry name" value="BETA-1,3-N-ACETYLGLUCOSAMINYLTRANSFERASE"/>
    <property type="match status" value="1"/>
</dbReference>
<evidence type="ECO:0000256" key="2">
    <source>
        <dbReference type="ARBA" id="ARBA00008661"/>
    </source>
</evidence>
<evidence type="ECO:0000256" key="6">
    <source>
        <dbReference type="ARBA" id="ARBA00022968"/>
    </source>
</evidence>
<name>A0AAF0J697_9BASI</name>
<dbReference type="Gene3D" id="3.90.550.50">
    <property type="match status" value="1"/>
</dbReference>
<evidence type="ECO:0000256" key="3">
    <source>
        <dbReference type="ARBA" id="ARBA00022676"/>
    </source>
</evidence>